<dbReference type="Proteomes" id="UP001071230">
    <property type="component" value="Unassembled WGS sequence"/>
</dbReference>
<name>A0A8S0W506_9FIRM</name>
<evidence type="ECO:0000313" key="2">
    <source>
        <dbReference type="EMBL" id="CAA7602738.1"/>
    </source>
</evidence>
<reference evidence="2" key="2">
    <citation type="submission" date="2020-01" db="EMBL/GenBank/DDBJ databases">
        <authorList>
            <person name="Hornung B."/>
        </authorList>
    </citation>
    <scope>NUCLEOTIDE SEQUENCE</scope>
    <source>
        <strain evidence="2">PacBioINE</strain>
    </source>
</reference>
<keyword evidence="4" id="KW-1185">Reference proteome</keyword>
<evidence type="ECO:0000313" key="3">
    <source>
        <dbReference type="EMBL" id="CEJ06405.1"/>
    </source>
</evidence>
<feature type="region of interest" description="Disordered" evidence="1">
    <location>
        <begin position="141"/>
        <end position="179"/>
    </location>
</feature>
<proteinExistence type="predicted"/>
<organism evidence="2">
    <name type="scientific">Acididesulfobacillus acetoxydans</name>
    <dbReference type="NCBI Taxonomy" id="1561005"/>
    <lineage>
        <taxon>Bacteria</taxon>
        <taxon>Bacillati</taxon>
        <taxon>Bacillota</taxon>
        <taxon>Clostridia</taxon>
        <taxon>Eubacteriales</taxon>
        <taxon>Peptococcaceae</taxon>
        <taxon>Acididesulfobacillus</taxon>
    </lineage>
</organism>
<evidence type="ECO:0000313" key="4">
    <source>
        <dbReference type="Proteomes" id="UP001071230"/>
    </source>
</evidence>
<evidence type="ECO:0000256" key="1">
    <source>
        <dbReference type="SAM" id="MobiDB-lite"/>
    </source>
</evidence>
<dbReference type="Proteomes" id="UP000836597">
    <property type="component" value="Chromosome"/>
</dbReference>
<accession>A0A8S0W506</accession>
<dbReference type="EMBL" id="CDGJ01000027">
    <property type="protein sequence ID" value="CEJ06405.1"/>
    <property type="molecule type" value="Genomic_DNA"/>
</dbReference>
<protein>
    <submittedName>
        <fullName evidence="3">Archaeal/vacuolar-type H+-ATPase subunit H</fullName>
    </submittedName>
</protein>
<gene>
    <name evidence="3" type="ORF">DEACI_0853</name>
    <name evidence="2" type="ORF">DEACI_3417</name>
</gene>
<dbReference type="AlphaFoldDB" id="A0A8S0W506"/>
<sequence>MGLDNDVLAMIEELEEIVDRGTKIPMTGKVLVDDTGVFDILDRIRAALPEEIQDAKWILSERQRIINEAETEAQKIVERGKSYAEKMAGEDEIAKQAEAYAEDIVKKAQAYAREVKAGAAQYADELLGHVDARLQDSLQSLRHNREELRTMAKREEQEKKQEKKPDNEKKPDKEKKAEA</sequence>
<feature type="compositionally biased region" description="Basic and acidic residues" evidence="1">
    <location>
        <begin position="143"/>
        <end position="179"/>
    </location>
</feature>
<dbReference type="KEGG" id="aacx:DEACI_3417"/>
<dbReference type="EMBL" id="LR746496">
    <property type="protein sequence ID" value="CAA7602738.1"/>
    <property type="molecule type" value="Genomic_DNA"/>
</dbReference>
<reference evidence="3" key="1">
    <citation type="submission" date="2014-11" db="EMBL/GenBank/DDBJ databases">
        <authorList>
            <person name="Hornung B.V."/>
        </authorList>
    </citation>
    <scope>NUCLEOTIDE SEQUENCE</scope>
    <source>
        <strain evidence="3">INE</strain>
    </source>
</reference>